<dbReference type="InterPro" id="IPR001647">
    <property type="entry name" value="HTH_TetR"/>
</dbReference>
<keyword evidence="2 4" id="KW-0238">DNA-binding</keyword>
<evidence type="ECO:0000256" key="2">
    <source>
        <dbReference type="ARBA" id="ARBA00023125"/>
    </source>
</evidence>
<reference evidence="6 7" key="1">
    <citation type="submission" date="2016-10" db="EMBL/GenBank/DDBJ databases">
        <authorList>
            <person name="de Groot N.N."/>
        </authorList>
    </citation>
    <scope>NUCLEOTIDE SEQUENCE [LARGE SCALE GENOMIC DNA]</scope>
    <source>
        <strain evidence="6 7">CGMCC 1.11147</strain>
    </source>
</reference>
<dbReference type="SUPFAM" id="SSF46689">
    <property type="entry name" value="Homeodomain-like"/>
    <property type="match status" value="1"/>
</dbReference>
<accession>A0A1G9VSG6</accession>
<evidence type="ECO:0000256" key="3">
    <source>
        <dbReference type="ARBA" id="ARBA00023163"/>
    </source>
</evidence>
<dbReference type="InterPro" id="IPR009057">
    <property type="entry name" value="Homeodomain-like_sf"/>
</dbReference>
<dbReference type="PANTHER" id="PTHR30055">
    <property type="entry name" value="HTH-TYPE TRANSCRIPTIONAL REGULATOR RUTR"/>
    <property type="match status" value="1"/>
</dbReference>
<dbReference type="Pfam" id="PF13305">
    <property type="entry name" value="TetR_C_33"/>
    <property type="match status" value="1"/>
</dbReference>
<evidence type="ECO:0000313" key="6">
    <source>
        <dbReference type="EMBL" id="SDM75114.1"/>
    </source>
</evidence>
<evidence type="ECO:0000256" key="1">
    <source>
        <dbReference type="ARBA" id="ARBA00023015"/>
    </source>
</evidence>
<keyword evidence="7" id="KW-1185">Reference proteome</keyword>
<dbReference type="InterPro" id="IPR025996">
    <property type="entry name" value="MT1864/Rv1816-like_C"/>
</dbReference>
<dbReference type="PRINTS" id="PR00455">
    <property type="entry name" value="HTHTETR"/>
</dbReference>
<dbReference type="GO" id="GO:0003700">
    <property type="term" value="F:DNA-binding transcription factor activity"/>
    <property type="evidence" value="ECO:0007669"/>
    <property type="project" value="TreeGrafter"/>
</dbReference>
<sequence>MSDSPAPRTARAIARAELTRAILDSASAQLAETGPAALSVRAVARDLGMASSAVYRYFPSRDALLTALLIEAYDDLGTAVEVADAAVERADLARRWAAICHAIRDWARAQPHRYALLYGSPVPGYAAPDDTVPAAIRVTTALLTLFSDAQAAGVRPVTTVPLTDDEQAALAPLRAFTDPTLDATWSIRGLLAWAALFGNLSLELFGHMYRGILDYDAHFAQLVDQLAADLGLA</sequence>
<dbReference type="Gene3D" id="1.10.357.10">
    <property type="entry name" value="Tetracycline Repressor, domain 2"/>
    <property type="match status" value="1"/>
</dbReference>
<feature type="DNA-binding region" description="H-T-H motif" evidence="4">
    <location>
        <begin position="39"/>
        <end position="58"/>
    </location>
</feature>
<dbReference type="Proteomes" id="UP000199004">
    <property type="component" value="Unassembled WGS sequence"/>
</dbReference>
<evidence type="ECO:0000259" key="5">
    <source>
        <dbReference type="PROSITE" id="PS50977"/>
    </source>
</evidence>
<proteinExistence type="predicted"/>
<dbReference type="AlphaFoldDB" id="A0A1G9VSG6"/>
<evidence type="ECO:0000313" key="7">
    <source>
        <dbReference type="Proteomes" id="UP000199004"/>
    </source>
</evidence>
<keyword evidence="1" id="KW-0805">Transcription regulation</keyword>
<evidence type="ECO:0000256" key="4">
    <source>
        <dbReference type="PROSITE-ProRule" id="PRU00335"/>
    </source>
</evidence>
<dbReference type="PANTHER" id="PTHR30055:SF243">
    <property type="entry name" value="HTH-TYPE TRANSCRIPTIONAL REGULATOR RV1816"/>
    <property type="match status" value="1"/>
</dbReference>
<dbReference type="GO" id="GO:0000976">
    <property type="term" value="F:transcription cis-regulatory region binding"/>
    <property type="evidence" value="ECO:0007669"/>
    <property type="project" value="TreeGrafter"/>
</dbReference>
<gene>
    <name evidence="6" type="ORF">SAMN05192576_0849</name>
</gene>
<organism evidence="6 7">
    <name type="scientific">Nocardioides szechwanensis</name>
    <dbReference type="NCBI Taxonomy" id="1005944"/>
    <lineage>
        <taxon>Bacteria</taxon>
        <taxon>Bacillati</taxon>
        <taxon>Actinomycetota</taxon>
        <taxon>Actinomycetes</taxon>
        <taxon>Propionibacteriales</taxon>
        <taxon>Nocardioidaceae</taxon>
        <taxon>Nocardioides</taxon>
    </lineage>
</organism>
<dbReference type="OrthoDB" id="3210322at2"/>
<dbReference type="STRING" id="1005944.SAMN05192576_0849"/>
<dbReference type="InterPro" id="IPR050109">
    <property type="entry name" value="HTH-type_TetR-like_transc_reg"/>
</dbReference>
<dbReference type="Pfam" id="PF00440">
    <property type="entry name" value="TetR_N"/>
    <property type="match status" value="1"/>
</dbReference>
<protein>
    <submittedName>
        <fullName evidence="6">Transcriptional regulator, TetR family</fullName>
    </submittedName>
</protein>
<feature type="domain" description="HTH tetR-type" evidence="5">
    <location>
        <begin position="16"/>
        <end position="76"/>
    </location>
</feature>
<dbReference type="RefSeq" id="WP_091022141.1">
    <property type="nucleotide sequence ID" value="NZ_BKAE01000003.1"/>
</dbReference>
<dbReference type="EMBL" id="FNIC01000001">
    <property type="protein sequence ID" value="SDM75114.1"/>
    <property type="molecule type" value="Genomic_DNA"/>
</dbReference>
<dbReference type="SUPFAM" id="SSF48498">
    <property type="entry name" value="Tetracyclin repressor-like, C-terminal domain"/>
    <property type="match status" value="1"/>
</dbReference>
<dbReference type="InterPro" id="IPR036271">
    <property type="entry name" value="Tet_transcr_reg_TetR-rel_C_sf"/>
</dbReference>
<name>A0A1G9VSG6_9ACTN</name>
<dbReference type="PROSITE" id="PS50977">
    <property type="entry name" value="HTH_TETR_2"/>
    <property type="match status" value="1"/>
</dbReference>
<keyword evidence="3" id="KW-0804">Transcription</keyword>